<evidence type="ECO:0000259" key="8">
    <source>
        <dbReference type="Pfam" id="PF21338"/>
    </source>
</evidence>
<dbReference type="InterPro" id="IPR051062">
    <property type="entry name" value="Topoisomerase_IB"/>
</dbReference>
<dbReference type="InterPro" id="IPR049331">
    <property type="entry name" value="Top1B_N_bact"/>
</dbReference>
<dbReference type="InterPro" id="IPR013500">
    <property type="entry name" value="TopoI_cat_euk"/>
</dbReference>
<dbReference type="PANTHER" id="PTHR10290:SF3">
    <property type="entry name" value="DNA TOPOISOMERASE 1"/>
    <property type="match status" value="1"/>
</dbReference>
<feature type="domain" description="DNA topoisomerase IB N-terminal" evidence="8">
    <location>
        <begin position="23"/>
        <end position="71"/>
    </location>
</feature>
<dbReference type="InterPro" id="IPR035447">
    <property type="entry name" value="DNA_topo_I_N_sf"/>
</dbReference>
<evidence type="ECO:0000256" key="2">
    <source>
        <dbReference type="ARBA" id="ARBA00006645"/>
    </source>
</evidence>
<sequence>MAPRLRRVDCSAPGIRRRKAGRGFVYLDPSGARITDPAVLERARALVIPPAWTDVWICADPRGHIQATGLDARGRRQYRYHDVWRERRDREKFDHMLEFARALPKLRHYAREHLADDGLSRERVLACAARLLDLGFFRIGTEGYAEENQTYGLATMHKRHVKLEPPSTVNFDYMAKGSKRRIQSVVDPEVYAVVEALKRRRGGKSELLAWQRGREWIDVRSPDINLYIKEVTGGEFSAKDFRTWNATVLAAVALAVSTGATSPTARKRAVTRAMKEVAHYLGNTPAVCRSSYVDPRIIDRYLGGATIAPALEQALVGAPADPAEAGTLLTQGPIEEAVLDLLEDNMTRRVDVDVAS</sequence>
<dbReference type="GO" id="GO:0003917">
    <property type="term" value="F:DNA topoisomerase type I (single strand cut, ATP-independent) activity"/>
    <property type="evidence" value="ECO:0007669"/>
    <property type="project" value="UniProtKB-EC"/>
</dbReference>
<dbReference type="InterPro" id="IPR014711">
    <property type="entry name" value="TopoI_cat_a-hlx-sub_euk"/>
</dbReference>
<evidence type="ECO:0000313" key="9">
    <source>
        <dbReference type="EMBL" id="CAA9238502.1"/>
    </source>
</evidence>
<evidence type="ECO:0000256" key="4">
    <source>
        <dbReference type="ARBA" id="ARBA00023029"/>
    </source>
</evidence>
<dbReference type="Gene3D" id="1.10.132.120">
    <property type="match status" value="1"/>
</dbReference>
<dbReference type="SUPFAM" id="SSF56349">
    <property type="entry name" value="DNA breaking-rejoining enzymes"/>
    <property type="match status" value="1"/>
</dbReference>
<evidence type="ECO:0000256" key="3">
    <source>
        <dbReference type="ARBA" id="ARBA00012891"/>
    </source>
</evidence>
<organism evidence="9">
    <name type="scientific">uncultured Acidimicrobiales bacterium</name>
    <dbReference type="NCBI Taxonomy" id="310071"/>
    <lineage>
        <taxon>Bacteria</taxon>
        <taxon>Bacillati</taxon>
        <taxon>Actinomycetota</taxon>
        <taxon>Acidimicrobiia</taxon>
        <taxon>Acidimicrobiales</taxon>
        <taxon>environmental samples</taxon>
    </lineage>
</organism>
<dbReference type="Pfam" id="PF21338">
    <property type="entry name" value="Top1B_N_bact"/>
    <property type="match status" value="1"/>
</dbReference>
<dbReference type="Gene3D" id="3.30.66.10">
    <property type="entry name" value="DNA topoisomerase I domain"/>
    <property type="match status" value="1"/>
</dbReference>
<dbReference type="EC" id="5.6.2.1" evidence="3"/>
<keyword evidence="5" id="KW-0238">DNA-binding</keyword>
<dbReference type="EMBL" id="CADCTB010000098">
    <property type="protein sequence ID" value="CAA9238502.1"/>
    <property type="molecule type" value="Genomic_DNA"/>
</dbReference>
<dbReference type="Gene3D" id="3.90.15.10">
    <property type="entry name" value="Topoisomerase I, Chain A, domain 3"/>
    <property type="match status" value="1"/>
</dbReference>
<dbReference type="AlphaFoldDB" id="A0A6J4I0T7"/>
<feature type="domain" description="DNA topoisomerase I catalytic core eukaryotic-type" evidence="7">
    <location>
        <begin position="84"/>
        <end position="289"/>
    </location>
</feature>
<dbReference type="PANTHER" id="PTHR10290">
    <property type="entry name" value="DNA TOPOISOMERASE I"/>
    <property type="match status" value="1"/>
</dbReference>
<dbReference type="InterPro" id="IPR001631">
    <property type="entry name" value="TopoI"/>
</dbReference>
<evidence type="ECO:0000256" key="5">
    <source>
        <dbReference type="ARBA" id="ARBA00023125"/>
    </source>
</evidence>
<name>A0A6J4I0T7_9ACTN</name>
<dbReference type="PRINTS" id="PR00416">
    <property type="entry name" value="EUTPISMRASEI"/>
</dbReference>
<dbReference type="GO" id="GO:0003677">
    <property type="term" value="F:DNA binding"/>
    <property type="evidence" value="ECO:0007669"/>
    <property type="project" value="UniProtKB-KW"/>
</dbReference>
<dbReference type="InterPro" id="IPR011010">
    <property type="entry name" value="DNA_brk_join_enz"/>
</dbReference>
<keyword evidence="6" id="KW-0413">Isomerase</keyword>
<evidence type="ECO:0000259" key="7">
    <source>
        <dbReference type="Pfam" id="PF01028"/>
    </source>
</evidence>
<protein>
    <recommendedName>
        <fullName evidence="3">DNA topoisomerase</fullName>
        <ecNumber evidence="3">5.6.2.1</ecNumber>
    </recommendedName>
</protein>
<dbReference type="Pfam" id="PF01028">
    <property type="entry name" value="Topoisom_I"/>
    <property type="match status" value="1"/>
</dbReference>
<dbReference type="PROSITE" id="PS52038">
    <property type="entry name" value="TOPO_IB_2"/>
    <property type="match status" value="1"/>
</dbReference>
<proteinExistence type="inferred from homology"/>
<comment type="catalytic activity">
    <reaction evidence="1">
        <text>ATP-independent breakage of single-stranded DNA, followed by passage and rejoining.</text>
        <dbReference type="EC" id="5.6.2.1"/>
    </reaction>
</comment>
<evidence type="ECO:0000256" key="6">
    <source>
        <dbReference type="ARBA" id="ARBA00023235"/>
    </source>
</evidence>
<dbReference type="SUPFAM" id="SSF55869">
    <property type="entry name" value="DNA topoisomerase I domain"/>
    <property type="match status" value="1"/>
</dbReference>
<gene>
    <name evidence="9" type="ORF">AVDCRST_MAG10-1487</name>
</gene>
<dbReference type="GO" id="GO:0006265">
    <property type="term" value="P:DNA topological change"/>
    <property type="evidence" value="ECO:0007669"/>
    <property type="project" value="InterPro"/>
</dbReference>
<accession>A0A6J4I0T7</accession>
<reference evidence="9" key="1">
    <citation type="submission" date="2020-02" db="EMBL/GenBank/DDBJ databases">
        <authorList>
            <person name="Meier V. D."/>
        </authorList>
    </citation>
    <scope>NUCLEOTIDE SEQUENCE</scope>
    <source>
        <strain evidence="9">AVDCRST_MAG10</strain>
    </source>
</reference>
<comment type="similarity">
    <text evidence="2">Belongs to the type IB topoisomerase family.</text>
</comment>
<keyword evidence="4" id="KW-0799">Topoisomerase</keyword>
<evidence type="ECO:0000256" key="1">
    <source>
        <dbReference type="ARBA" id="ARBA00000213"/>
    </source>
</evidence>